<dbReference type="Proteomes" id="UP000011713">
    <property type="component" value="Unassembled WGS sequence"/>
</dbReference>
<evidence type="ECO:0000313" key="1">
    <source>
        <dbReference type="EnsemblProtists" id="HpaP802170"/>
    </source>
</evidence>
<accession>M4B7B8</accession>
<keyword evidence="2" id="KW-1185">Reference proteome</keyword>
<evidence type="ECO:0000313" key="2">
    <source>
        <dbReference type="Proteomes" id="UP000011713"/>
    </source>
</evidence>
<dbReference type="VEuPathDB" id="FungiDB:HpaG802170"/>
<organism evidence="1 2">
    <name type="scientific">Hyaloperonospora arabidopsidis (strain Emoy2)</name>
    <name type="common">Downy mildew agent</name>
    <name type="synonym">Peronospora arabidopsidis</name>
    <dbReference type="NCBI Taxonomy" id="559515"/>
    <lineage>
        <taxon>Eukaryota</taxon>
        <taxon>Sar</taxon>
        <taxon>Stramenopiles</taxon>
        <taxon>Oomycota</taxon>
        <taxon>Peronosporomycetes</taxon>
        <taxon>Peronosporales</taxon>
        <taxon>Peronosporaceae</taxon>
        <taxon>Hyaloperonospora</taxon>
    </lineage>
</organism>
<dbReference type="EMBL" id="JH597778">
    <property type="status" value="NOT_ANNOTATED_CDS"/>
    <property type="molecule type" value="Genomic_DNA"/>
</dbReference>
<name>M4B7B8_HYAAE</name>
<reference evidence="2" key="1">
    <citation type="journal article" date="2010" name="Science">
        <title>Signatures of adaptation to obligate biotrophy in the Hyaloperonospora arabidopsidis genome.</title>
        <authorList>
            <person name="Baxter L."/>
            <person name="Tripathy S."/>
            <person name="Ishaque N."/>
            <person name="Boot N."/>
            <person name="Cabral A."/>
            <person name="Kemen E."/>
            <person name="Thines M."/>
            <person name="Ah-Fong A."/>
            <person name="Anderson R."/>
            <person name="Badejoko W."/>
            <person name="Bittner-Eddy P."/>
            <person name="Boore J.L."/>
            <person name="Chibucos M.C."/>
            <person name="Coates M."/>
            <person name="Dehal P."/>
            <person name="Delehaunty K."/>
            <person name="Dong S."/>
            <person name="Downton P."/>
            <person name="Dumas B."/>
            <person name="Fabro G."/>
            <person name="Fronick C."/>
            <person name="Fuerstenberg S.I."/>
            <person name="Fulton L."/>
            <person name="Gaulin E."/>
            <person name="Govers F."/>
            <person name="Hughes L."/>
            <person name="Humphray S."/>
            <person name="Jiang R.H."/>
            <person name="Judelson H."/>
            <person name="Kamoun S."/>
            <person name="Kyung K."/>
            <person name="Meijer H."/>
            <person name="Minx P."/>
            <person name="Morris P."/>
            <person name="Nelson J."/>
            <person name="Phuntumart V."/>
            <person name="Qutob D."/>
            <person name="Rehmany A."/>
            <person name="Rougon-Cardoso A."/>
            <person name="Ryden P."/>
            <person name="Torto-Alalibo T."/>
            <person name="Studholme D."/>
            <person name="Wang Y."/>
            <person name="Win J."/>
            <person name="Wood J."/>
            <person name="Clifton S.W."/>
            <person name="Rogers J."/>
            <person name="Van den Ackerveken G."/>
            <person name="Jones J.D."/>
            <person name="McDowell J.M."/>
            <person name="Beynon J."/>
            <person name="Tyler B.M."/>
        </authorList>
    </citation>
    <scope>NUCLEOTIDE SEQUENCE [LARGE SCALE GENOMIC DNA]</scope>
    <source>
        <strain evidence="2">Emoy2</strain>
    </source>
</reference>
<reference evidence="1" key="2">
    <citation type="submission" date="2015-06" db="UniProtKB">
        <authorList>
            <consortium name="EnsemblProtists"/>
        </authorList>
    </citation>
    <scope>IDENTIFICATION</scope>
    <source>
        <strain evidence="1">Emoy2</strain>
    </source>
</reference>
<dbReference type="EnsemblProtists" id="HpaT802170">
    <property type="protein sequence ID" value="HpaP802170"/>
    <property type="gene ID" value="HpaG802170"/>
</dbReference>
<protein>
    <submittedName>
        <fullName evidence="1">Uncharacterized protein</fullName>
    </submittedName>
</protein>
<dbReference type="HOGENOM" id="CLU_2946548_0_0_1"/>
<dbReference type="AlphaFoldDB" id="M4B7B8"/>
<sequence>MGSASSRKVVRCGIYPSTKRRVKHIRHCFTIGSLQSEWRATYLLISRAFILVEEKVAGKQ</sequence>
<dbReference type="InParanoid" id="M4B7B8"/>
<proteinExistence type="predicted"/>